<evidence type="ECO:0000313" key="1">
    <source>
        <dbReference type="EMBL" id="SOQ51525.1"/>
    </source>
</evidence>
<proteinExistence type="predicted"/>
<dbReference type="EMBL" id="ODYU01008156">
    <property type="protein sequence ID" value="SOQ51525.1"/>
    <property type="molecule type" value="Genomic_DNA"/>
</dbReference>
<organism evidence="1">
    <name type="scientific">Spodoptera frugiperda</name>
    <name type="common">Fall armyworm</name>
    <dbReference type="NCBI Taxonomy" id="7108"/>
    <lineage>
        <taxon>Eukaryota</taxon>
        <taxon>Metazoa</taxon>
        <taxon>Ecdysozoa</taxon>
        <taxon>Arthropoda</taxon>
        <taxon>Hexapoda</taxon>
        <taxon>Insecta</taxon>
        <taxon>Pterygota</taxon>
        <taxon>Neoptera</taxon>
        <taxon>Endopterygota</taxon>
        <taxon>Lepidoptera</taxon>
        <taxon>Glossata</taxon>
        <taxon>Ditrysia</taxon>
        <taxon>Noctuoidea</taxon>
        <taxon>Noctuidae</taxon>
        <taxon>Amphipyrinae</taxon>
        <taxon>Spodoptera</taxon>
    </lineage>
</organism>
<name>A0A2H1WEL1_SPOFR</name>
<reference evidence="1" key="1">
    <citation type="submission" date="2016-07" db="EMBL/GenBank/DDBJ databases">
        <authorList>
            <person name="Bretaudeau A."/>
        </authorList>
    </citation>
    <scope>NUCLEOTIDE SEQUENCE</scope>
    <source>
        <strain evidence="1">Rice</strain>
        <tissue evidence="1">Whole body</tissue>
    </source>
</reference>
<protein>
    <submittedName>
        <fullName evidence="1">SFRICE_019754</fullName>
    </submittedName>
</protein>
<sequence length="211" mass="24096">MTAGDWGSKNLNEQQLGRKPARHDHLAWSEDPPFLRALYSVFPKQVKRPTAYITLRLSPMGEGRDRHNGTLIATILTHLFVSSVFSCMLVEEVFRHSLLLTENYPVPTPGFQAEALHWWNRTQLSYDFYIERCVLWMHAMHDLPTIDILHTRAANHHRNITSRVACGHPGHIRKMNINLIEPASTNAKLCVPINMIGGSQTHPQQRSIAHL</sequence>
<accession>A0A2H1WEL1</accession>
<dbReference type="AlphaFoldDB" id="A0A2H1WEL1"/>
<gene>
    <name evidence="1" type="ORF">SFRICE_019754</name>
</gene>